<protein>
    <submittedName>
        <fullName evidence="1">Uncharacterized protein</fullName>
    </submittedName>
</protein>
<proteinExistence type="predicted"/>
<keyword evidence="2" id="KW-1185">Reference proteome</keyword>
<sequence>MKLLDFLRLVRLKKLYQAPPKHRLPQGTLEPNPRHLTRHLKEWPNFFKDVRNHFTPYAKDDYPGLDTFPCPQEWSKMMARKQVVTGEGRTYDYLREGLYNPCEVILRRVFGITGILGPGRVMDIGSPGVVLISGENMKHAFASHARFIMEQKTPWAVPVTAETDIINHYNENCTDKPDSIVKAIHQLYGYMSFNYLRYGALTNGDALLIFRRTPDHGSLLGGQLECSPPIPWNGVGFKSPLAALAYVTHLAHDARDEPRPATLDLTLDDDEKLNSCLPGLEATNITTTKGLSFRLTDRLGAQIGTKVFRGQVIKDQKAIADVIIKIYSLKLEESRKGVEQETKM</sequence>
<gene>
    <name evidence="1" type="ORF">Dda_0142</name>
</gene>
<dbReference type="AlphaFoldDB" id="A0AAD6J402"/>
<comment type="caution">
    <text evidence="1">The sequence shown here is derived from an EMBL/GenBank/DDBJ whole genome shotgun (WGS) entry which is preliminary data.</text>
</comment>
<name>A0AAD6J402_DREDA</name>
<evidence type="ECO:0000313" key="1">
    <source>
        <dbReference type="EMBL" id="KAJ6264003.1"/>
    </source>
</evidence>
<reference evidence="1" key="1">
    <citation type="submission" date="2023-01" db="EMBL/GenBank/DDBJ databases">
        <title>The chitinases involved in constricting ring structure development in the nematode-trapping fungus Drechslerella dactyloides.</title>
        <authorList>
            <person name="Wang R."/>
            <person name="Zhang L."/>
            <person name="Tang P."/>
            <person name="Li S."/>
            <person name="Liang L."/>
        </authorList>
    </citation>
    <scope>NUCLEOTIDE SEQUENCE</scope>
    <source>
        <strain evidence="1">YMF1.00031</strain>
    </source>
</reference>
<organism evidence="1 2">
    <name type="scientific">Drechslerella dactyloides</name>
    <name type="common">Nematode-trapping fungus</name>
    <name type="synonym">Arthrobotrys dactyloides</name>
    <dbReference type="NCBI Taxonomy" id="74499"/>
    <lineage>
        <taxon>Eukaryota</taxon>
        <taxon>Fungi</taxon>
        <taxon>Dikarya</taxon>
        <taxon>Ascomycota</taxon>
        <taxon>Pezizomycotina</taxon>
        <taxon>Orbiliomycetes</taxon>
        <taxon>Orbiliales</taxon>
        <taxon>Orbiliaceae</taxon>
        <taxon>Drechslerella</taxon>
    </lineage>
</organism>
<dbReference type="EMBL" id="JAQGDS010000001">
    <property type="protein sequence ID" value="KAJ6264003.1"/>
    <property type="molecule type" value="Genomic_DNA"/>
</dbReference>
<accession>A0AAD6J402</accession>
<dbReference type="Proteomes" id="UP001221413">
    <property type="component" value="Unassembled WGS sequence"/>
</dbReference>
<evidence type="ECO:0000313" key="2">
    <source>
        <dbReference type="Proteomes" id="UP001221413"/>
    </source>
</evidence>